<dbReference type="PRINTS" id="PR00853">
    <property type="entry name" value="XPGRADSUPER"/>
</dbReference>
<proteinExistence type="predicted"/>
<keyword evidence="4" id="KW-0479">Metal-binding</keyword>
<evidence type="ECO:0000259" key="10">
    <source>
        <dbReference type="SMART" id="SM00485"/>
    </source>
</evidence>
<evidence type="ECO:0000259" key="9">
    <source>
        <dbReference type="SMART" id="SM00484"/>
    </source>
</evidence>
<evidence type="ECO:0000313" key="11">
    <source>
        <dbReference type="EMBL" id="KAK5974969.1"/>
    </source>
</evidence>
<dbReference type="GO" id="GO:0005634">
    <property type="term" value="C:nucleus"/>
    <property type="evidence" value="ECO:0007669"/>
    <property type="project" value="UniProtKB-SubCell"/>
</dbReference>
<dbReference type="InterPro" id="IPR006086">
    <property type="entry name" value="XPG-I_dom"/>
</dbReference>
<name>A0AAN8IHG7_TRICO</name>
<dbReference type="PANTHER" id="PTHR16171">
    <property type="entry name" value="DNA REPAIR PROTEIN COMPLEMENTING XP-G CELLS-RELATED"/>
    <property type="match status" value="1"/>
</dbReference>
<feature type="region of interest" description="Disordered" evidence="8">
    <location>
        <begin position="328"/>
        <end position="351"/>
    </location>
</feature>
<evidence type="ECO:0000256" key="5">
    <source>
        <dbReference type="ARBA" id="ARBA00022801"/>
    </source>
</evidence>
<dbReference type="AlphaFoldDB" id="A0AAN8IHG7"/>
<evidence type="ECO:0000256" key="3">
    <source>
        <dbReference type="ARBA" id="ARBA00022722"/>
    </source>
</evidence>
<dbReference type="SMART" id="SM00484">
    <property type="entry name" value="XPGI"/>
    <property type="match status" value="1"/>
</dbReference>
<dbReference type="GO" id="GO:0046872">
    <property type="term" value="F:metal ion binding"/>
    <property type="evidence" value="ECO:0007669"/>
    <property type="project" value="UniProtKB-KW"/>
</dbReference>
<dbReference type="GO" id="GO:0016787">
    <property type="term" value="F:hydrolase activity"/>
    <property type="evidence" value="ECO:0007669"/>
    <property type="project" value="UniProtKB-KW"/>
</dbReference>
<feature type="region of interest" description="Disordered" evidence="8">
    <location>
        <begin position="701"/>
        <end position="760"/>
    </location>
</feature>
<evidence type="ECO:0000256" key="4">
    <source>
        <dbReference type="ARBA" id="ARBA00022723"/>
    </source>
</evidence>
<comment type="subcellular location">
    <subcellularLocation>
        <location evidence="2">Nucleus</location>
    </subcellularLocation>
</comment>
<evidence type="ECO:0000256" key="1">
    <source>
        <dbReference type="ARBA" id="ARBA00001946"/>
    </source>
</evidence>
<evidence type="ECO:0000256" key="6">
    <source>
        <dbReference type="ARBA" id="ARBA00022842"/>
    </source>
</evidence>
<dbReference type="SMART" id="SM00279">
    <property type="entry name" value="HhH2"/>
    <property type="match status" value="1"/>
</dbReference>
<accession>A0AAN8IHG7</accession>
<dbReference type="InterPro" id="IPR006085">
    <property type="entry name" value="XPG_DNA_repair_N"/>
</dbReference>
<keyword evidence="7" id="KW-0539">Nucleus</keyword>
<dbReference type="GO" id="GO:0003697">
    <property type="term" value="F:single-stranded DNA binding"/>
    <property type="evidence" value="ECO:0007669"/>
    <property type="project" value="TreeGrafter"/>
</dbReference>
<feature type="compositionally biased region" description="Acidic residues" evidence="8">
    <location>
        <begin position="751"/>
        <end position="760"/>
    </location>
</feature>
<dbReference type="InterPro" id="IPR029060">
    <property type="entry name" value="PIN-like_dom_sf"/>
</dbReference>
<dbReference type="Gene3D" id="3.40.50.1010">
    <property type="entry name" value="5'-nuclease"/>
    <property type="match status" value="2"/>
</dbReference>
<dbReference type="EMBL" id="WIXE01013589">
    <property type="protein sequence ID" value="KAK5974969.1"/>
    <property type="molecule type" value="Genomic_DNA"/>
</dbReference>
<feature type="compositionally biased region" description="Basic and acidic residues" evidence="8">
    <location>
        <begin position="399"/>
        <end position="413"/>
    </location>
</feature>
<feature type="domain" description="XPG-I" evidence="9">
    <location>
        <begin position="434"/>
        <end position="503"/>
    </location>
</feature>
<dbReference type="Pfam" id="PF00752">
    <property type="entry name" value="XPG_N"/>
    <property type="match status" value="1"/>
</dbReference>
<dbReference type="Proteomes" id="UP001331761">
    <property type="component" value="Unassembled WGS sequence"/>
</dbReference>
<dbReference type="Pfam" id="PF00867">
    <property type="entry name" value="XPG_I"/>
    <property type="match status" value="1"/>
</dbReference>
<comment type="caution">
    <text evidence="11">The sequence shown here is derived from an EMBL/GenBank/DDBJ whole genome shotgun (WGS) entry which is preliminary data.</text>
</comment>
<dbReference type="CDD" id="cd09868">
    <property type="entry name" value="PIN_XPG_RAD2"/>
    <property type="match status" value="2"/>
</dbReference>
<dbReference type="PANTHER" id="PTHR16171:SF7">
    <property type="entry name" value="DNA REPAIR PROTEIN RAD2"/>
    <property type="match status" value="1"/>
</dbReference>
<dbReference type="SUPFAM" id="SSF47807">
    <property type="entry name" value="5' to 3' exonuclease, C-terminal subdomain"/>
    <property type="match status" value="1"/>
</dbReference>
<feature type="compositionally biased region" description="Low complexity" evidence="8">
    <location>
        <begin position="706"/>
        <end position="720"/>
    </location>
</feature>
<comment type="cofactor">
    <cofactor evidence="1">
        <name>Mg(2+)</name>
        <dbReference type="ChEBI" id="CHEBI:18420"/>
    </cofactor>
</comment>
<keyword evidence="12" id="KW-1185">Reference proteome</keyword>
<sequence length="760" mass="85255">MGIAGLWPLLEPTCQPVSLETLEGKILAVDVSIWIYQAQLGYPGDVRCPHLALLVSRLCKLLYYKIRPVFVFDGEGVPSFKRKVLNERRLKKHTEEIALSHAKKRTLLDLATGSQTPSEIDVIKDKLTAANSKRQRLENDLFDILPPKPIEVVDLSDDDEDVVVVTDNKDREMSTRTIDKLMDERERIRSSRLRPSQIPSESKSFSQFQLQRLLVRSRLNDHIKQLVENKETLSTAKPPNMGVGAYDQHPLFSIADNSEDSSSDDSVDAGFYSKTTMIEDLVKRNVGHQKADAVMLRTDDWSSDSGTDDFIDVPSSDPLIEQQLLGVKAEEQEEPNTSQPSTSGTAAKLEIDSSTSSEFAEAWDPTGVSQSPENLLSVFFLDLTLVTYISSIYPVHEQDSDTRDSQWDDKDGFRNNVSSTRDSESYKDLQDFLTACGFPWIEAPGEAEAQCVELEGLGLVQGVISDDSDVWAFGVKHVYRHLFSKNKNVQHYDSNVVRQSLGLTQADFVGLAVLSGSDYSIGLAGIGIVNAVELLSEFAVTRSNGTNQSQEKETMMTLKNVEKWMATFDSNENTPEPIALRRKLCAVIKKNNDMERIKSIVNADIVAAYFRPNVDKSREKFRWKKVDLERVRILLYSKLGWDDEKFDKQTLIPLKRWNEFITGAASYQRHITSFTHKLQQCPAEQKTTLTKRVETALANLAKRTGSPSNLTSSSSAPSAALKKKVPTRRSRPIRKRTKKKASESSSQELQLSEESESGES</sequence>
<gene>
    <name evidence="11" type="ORF">GCK32_004358</name>
</gene>
<evidence type="ECO:0000256" key="8">
    <source>
        <dbReference type="SAM" id="MobiDB-lite"/>
    </source>
</evidence>
<dbReference type="InterPro" id="IPR008918">
    <property type="entry name" value="HhH2"/>
</dbReference>
<evidence type="ECO:0000256" key="2">
    <source>
        <dbReference type="ARBA" id="ARBA00004123"/>
    </source>
</evidence>
<dbReference type="GO" id="GO:0004520">
    <property type="term" value="F:DNA endonuclease activity"/>
    <property type="evidence" value="ECO:0007669"/>
    <property type="project" value="TreeGrafter"/>
</dbReference>
<feature type="domain" description="XPG N-terminal" evidence="10">
    <location>
        <begin position="1"/>
        <end position="95"/>
    </location>
</feature>
<feature type="region of interest" description="Disordered" evidence="8">
    <location>
        <begin position="399"/>
        <end position="421"/>
    </location>
</feature>
<evidence type="ECO:0000256" key="7">
    <source>
        <dbReference type="ARBA" id="ARBA00023242"/>
    </source>
</evidence>
<keyword evidence="6" id="KW-0460">Magnesium</keyword>
<feature type="compositionally biased region" description="Basic residues" evidence="8">
    <location>
        <begin position="721"/>
        <end position="739"/>
    </location>
</feature>
<protein>
    <submittedName>
        <fullName evidence="11">XPG I-region</fullName>
    </submittedName>
</protein>
<organism evidence="11 12">
    <name type="scientific">Trichostrongylus colubriformis</name>
    <name type="common">Black scour worm</name>
    <dbReference type="NCBI Taxonomy" id="6319"/>
    <lineage>
        <taxon>Eukaryota</taxon>
        <taxon>Metazoa</taxon>
        <taxon>Ecdysozoa</taxon>
        <taxon>Nematoda</taxon>
        <taxon>Chromadorea</taxon>
        <taxon>Rhabditida</taxon>
        <taxon>Rhabditina</taxon>
        <taxon>Rhabditomorpha</taxon>
        <taxon>Strongyloidea</taxon>
        <taxon>Trichostrongylidae</taxon>
        <taxon>Trichostrongylus</taxon>
    </lineage>
</organism>
<dbReference type="Gene3D" id="1.10.150.20">
    <property type="entry name" value="5' to 3' exonuclease, C-terminal subdomain"/>
    <property type="match status" value="1"/>
</dbReference>
<dbReference type="InterPro" id="IPR006084">
    <property type="entry name" value="XPG/Rad2"/>
</dbReference>
<evidence type="ECO:0000313" key="12">
    <source>
        <dbReference type="Proteomes" id="UP001331761"/>
    </source>
</evidence>
<dbReference type="InterPro" id="IPR036279">
    <property type="entry name" value="5-3_exonuclease_C_sf"/>
</dbReference>
<reference evidence="11 12" key="1">
    <citation type="submission" date="2019-10" db="EMBL/GenBank/DDBJ databases">
        <title>Assembly and Annotation for the nematode Trichostrongylus colubriformis.</title>
        <authorList>
            <person name="Martin J."/>
        </authorList>
    </citation>
    <scope>NUCLEOTIDE SEQUENCE [LARGE SCALE GENOMIC DNA]</scope>
    <source>
        <strain evidence="11">G859</strain>
        <tissue evidence="11">Whole worm</tissue>
    </source>
</reference>
<keyword evidence="3" id="KW-0540">Nuclease</keyword>
<keyword evidence="5" id="KW-0378">Hydrolase</keyword>
<dbReference type="SMART" id="SM00485">
    <property type="entry name" value="XPGN"/>
    <property type="match status" value="1"/>
</dbReference>
<dbReference type="SUPFAM" id="SSF88723">
    <property type="entry name" value="PIN domain-like"/>
    <property type="match status" value="1"/>
</dbReference>
<feature type="compositionally biased region" description="Polar residues" evidence="8">
    <location>
        <begin position="335"/>
        <end position="345"/>
    </location>
</feature>